<dbReference type="Gene3D" id="2.60.120.1440">
    <property type="match status" value="1"/>
</dbReference>
<name>A0A1G9D5V0_9PROT</name>
<dbReference type="InterPro" id="IPR012373">
    <property type="entry name" value="Ferrdict_sens_TM"/>
</dbReference>
<feature type="domain" description="FecR N-terminal" evidence="3">
    <location>
        <begin position="11"/>
        <end position="53"/>
    </location>
</feature>
<feature type="domain" description="FecR protein" evidence="2">
    <location>
        <begin position="121"/>
        <end position="210"/>
    </location>
</feature>
<dbReference type="STRING" id="492660.SAMN05192566_1802"/>
<keyword evidence="1" id="KW-0812">Transmembrane</keyword>
<dbReference type="InterPro" id="IPR032623">
    <property type="entry name" value="FecR_N"/>
</dbReference>
<dbReference type="AlphaFoldDB" id="A0A1G9D5V0"/>
<dbReference type="PIRSF" id="PIRSF018266">
    <property type="entry name" value="FecR"/>
    <property type="match status" value="1"/>
</dbReference>
<keyword evidence="1" id="KW-0472">Membrane</keyword>
<feature type="transmembrane region" description="Helical" evidence="1">
    <location>
        <begin position="88"/>
        <end position="109"/>
    </location>
</feature>
<dbReference type="Gene3D" id="3.55.50.30">
    <property type="match status" value="1"/>
</dbReference>
<dbReference type="Pfam" id="PF16220">
    <property type="entry name" value="DUF4880"/>
    <property type="match status" value="1"/>
</dbReference>
<dbReference type="GO" id="GO:0016989">
    <property type="term" value="F:sigma factor antagonist activity"/>
    <property type="evidence" value="ECO:0007669"/>
    <property type="project" value="TreeGrafter"/>
</dbReference>
<accession>A0A1G9D5V0</accession>
<dbReference type="PANTHER" id="PTHR30273">
    <property type="entry name" value="PERIPLASMIC SIGNAL SENSOR AND SIGMA FACTOR ACTIVATOR FECR-RELATED"/>
    <property type="match status" value="1"/>
</dbReference>
<protein>
    <submittedName>
        <fullName evidence="4">FecR family protein</fullName>
    </submittedName>
</protein>
<dbReference type="RefSeq" id="WP_091471794.1">
    <property type="nucleotide sequence ID" value="NZ_FNFX01000003.1"/>
</dbReference>
<keyword evidence="5" id="KW-1185">Reference proteome</keyword>
<dbReference type="Pfam" id="PF04773">
    <property type="entry name" value="FecR"/>
    <property type="match status" value="1"/>
</dbReference>
<organism evidence="4 5">
    <name type="scientific">Methylophilus rhizosphaerae</name>
    <dbReference type="NCBI Taxonomy" id="492660"/>
    <lineage>
        <taxon>Bacteria</taxon>
        <taxon>Pseudomonadati</taxon>
        <taxon>Pseudomonadota</taxon>
        <taxon>Betaproteobacteria</taxon>
        <taxon>Nitrosomonadales</taxon>
        <taxon>Methylophilaceae</taxon>
        <taxon>Methylophilus</taxon>
    </lineage>
</organism>
<dbReference type="EMBL" id="FNFX01000003">
    <property type="protein sequence ID" value="SDK59298.1"/>
    <property type="molecule type" value="Genomic_DNA"/>
</dbReference>
<evidence type="ECO:0000259" key="3">
    <source>
        <dbReference type="Pfam" id="PF16220"/>
    </source>
</evidence>
<keyword evidence="1" id="KW-1133">Transmembrane helix</keyword>
<dbReference type="InterPro" id="IPR006860">
    <property type="entry name" value="FecR"/>
</dbReference>
<dbReference type="Proteomes" id="UP000198629">
    <property type="component" value="Unassembled WGS sequence"/>
</dbReference>
<dbReference type="OrthoDB" id="1100567at2"/>
<evidence type="ECO:0000259" key="2">
    <source>
        <dbReference type="Pfam" id="PF04773"/>
    </source>
</evidence>
<sequence>MAAAHFKKSKQAAIQWFLRMQHAEVEDSERSRFESWLMESAANQEAYSEVSRLWDSFDSPVALETLATAMEQKNYFNKLERSHRFKKTAAGVLGALTLGIGSIFAYQFWQSQPVMQLAAQTELGDIKSQRLEDGTLLTMNTGTDIEVSYYRDHRLVKLKRGEAIFEVARDESRPFIVDSGSARVSVLGTRFAVNRMQKLIRISVDHGLVKVEKQDSQNETSTPIMLHNGEVAEVRADAANPLKTIRQATDAFTFEKGVITFDQAGIDEIAETLSRYRKAPVIAQSDTGNNHQITAVIKSQSIETFLRQLPNMAPVKVVTTPEQTLITAIPAKKTVTQ</sequence>
<evidence type="ECO:0000313" key="4">
    <source>
        <dbReference type="EMBL" id="SDK59298.1"/>
    </source>
</evidence>
<gene>
    <name evidence="4" type="ORF">SAMN05192566_1802</name>
</gene>
<dbReference type="PANTHER" id="PTHR30273:SF2">
    <property type="entry name" value="PROTEIN FECR"/>
    <property type="match status" value="1"/>
</dbReference>
<evidence type="ECO:0000256" key="1">
    <source>
        <dbReference type="SAM" id="Phobius"/>
    </source>
</evidence>
<reference evidence="5" key="1">
    <citation type="submission" date="2016-10" db="EMBL/GenBank/DDBJ databases">
        <authorList>
            <person name="Varghese N."/>
            <person name="Submissions S."/>
        </authorList>
    </citation>
    <scope>NUCLEOTIDE SEQUENCE [LARGE SCALE GENOMIC DNA]</scope>
    <source>
        <strain evidence="5">CBMB127</strain>
    </source>
</reference>
<proteinExistence type="predicted"/>
<evidence type="ECO:0000313" key="5">
    <source>
        <dbReference type="Proteomes" id="UP000198629"/>
    </source>
</evidence>